<dbReference type="AlphaFoldDB" id="A0A845BQ01"/>
<keyword evidence="5" id="KW-1185">Reference proteome</keyword>
<dbReference type="GO" id="GO:0006601">
    <property type="term" value="P:creatine biosynthetic process"/>
    <property type="evidence" value="ECO:0007669"/>
    <property type="project" value="TreeGrafter"/>
</dbReference>
<keyword evidence="4" id="KW-0723">Serine/threonine-protein kinase</keyword>
<keyword evidence="4" id="KW-0418">Kinase</keyword>
<protein>
    <submittedName>
        <fullName evidence="4">Serine/threonine protein kinase</fullName>
    </submittedName>
</protein>
<proteinExistence type="inferred from homology"/>
<evidence type="ECO:0000256" key="3">
    <source>
        <dbReference type="SAM" id="MobiDB-lite"/>
    </source>
</evidence>
<keyword evidence="2" id="KW-0808">Transferase</keyword>
<feature type="non-terminal residue" evidence="4">
    <location>
        <position position="122"/>
    </location>
</feature>
<dbReference type="PANTHER" id="PTHR10488">
    <property type="entry name" value="GLYCINE AMIDINOTRANSFERASE, MITOCHONDRIAL"/>
    <property type="match status" value="1"/>
</dbReference>
<comment type="caution">
    <text evidence="4">The sequence shown here is derived from an EMBL/GenBank/DDBJ whole genome shotgun (WGS) entry which is preliminary data.</text>
</comment>
<feature type="region of interest" description="Disordered" evidence="3">
    <location>
        <begin position="78"/>
        <end position="101"/>
    </location>
</feature>
<feature type="region of interest" description="Disordered" evidence="3">
    <location>
        <begin position="25"/>
        <end position="49"/>
    </location>
</feature>
<evidence type="ECO:0000256" key="1">
    <source>
        <dbReference type="ARBA" id="ARBA00006943"/>
    </source>
</evidence>
<reference evidence="4 5" key="1">
    <citation type="submission" date="2019-12" db="EMBL/GenBank/DDBJ databases">
        <title>Neisseriaceae gen. nov. sp. Genome sequencing and assembly.</title>
        <authorList>
            <person name="Liu Z."/>
            <person name="Li A."/>
        </authorList>
    </citation>
    <scope>NUCLEOTIDE SEQUENCE [LARGE SCALE GENOMIC DNA]</scope>
    <source>
        <strain evidence="4 5">B2N2-7</strain>
    </source>
</reference>
<sequence>MTKIVNSWNDFDPLKQVIVGRADPSCVPQEEPATSEKVPIDSPMRGRWGPRPLETVEKANIQLDNLAKVLEERGIKVDRPSPLNWNQPVNTPDFRTDSMMTCMPPRDTLLTIGNEIIEAAMS</sequence>
<gene>
    <name evidence="4" type="ORF">GQF02_15690</name>
</gene>
<dbReference type="EMBL" id="WSSB01000027">
    <property type="protein sequence ID" value="MXR38409.1"/>
    <property type="molecule type" value="Genomic_DNA"/>
</dbReference>
<dbReference type="SUPFAM" id="SSF55909">
    <property type="entry name" value="Pentein"/>
    <property type="match status" value="1"/>
</dbReference>
<dbReference type="GO" id="GO:0004674">
    <property type="term" value="F:protein serine/threonine kinase activity"/>
    <property type="evidence" value="ECO:0007669"/>
    <property type="project" value="UniProtKB-KW"/>
</dbReference>
<evidence type="ECO:0000313" key="4">
    <source>
        <dbReference type="EMBL" id="MXR38409.1"/>
    </source>
</evidence>
<organism evidence="4 5">
    <name type="scientific">Craterilacuibacter sinensis</name>
    <dbReference type="NCBI Taxonomy" id="2686017"/>
    <lineage>
        <taxon>Bacteria</taxon>
        <taxon>Pseudomonadati</taxon>
        <taxon>Pseudomonadota</taxon>
        <taxon>Betaproteobacteria</taxon>
        <taxon>Neisseriales</taxon>
        <taxon>Neisseriaceae</taxon>
        <taxon>Craterilacuibacter</taxon>
    </lineage>
</organism>
<name>A0A845BQ01_9NEIS</name>
<evidence type="ECO:0000256" key="2">
    <source>
        <dbReference type="ARBA" id="ARBA00022679"/>
    </source>
</evidence>
<evidence type="ECO:0000313" key="5">
    <source>
        <dbReference type="Proteomes" id="UP000467214"/>
    </source>
</evidence>
<accession>A0A845BQ01</accession>
<dbReference type="PANTHER" id="PTHR10488:SF1">
    <property type="entry name" value="GLYCINE AMIDINOTRANSFERASE, MITOCHONDRIAL"/>
    <property type="match status" value="1"/>
</dbReference>
<dbReference type="Gene3D" id="3.75.10.10">
    <property type="entry name" value="L-arginine/glycine Amidinotransferase, Chain A"/>
    <property type="match status" value="1"/>
</dbReference>
<dbReference type="InterPro" id="IPR033195">
    <property type="entry name" value="AmidinoTrfase"/>
</dbReference>
<dbReference type="Proteomes" id="UP000467214">
    <property type="component" value="Unassembled WGS sequence"/>
</dbReference>
<dbReference type="GO" id="GO:0015068">
    <property type="term" value="F:glycine amidinotransferase activity"/>
    <property type="evidence" value="ECO:0007669"/>
    <property type="project" value="TreeGrafter"/>
</dbReference>
<comment type="similarity">
    <text evidence="1">Belongs to the amidinotransferase family.</text>
</comment>